<feature type="compositionally biased region" description="Basic and acidic residues" evidence="1">
    <location>
        <begin position="740"/>
        <end position="758"/>
    </location>
</feature>
<dbReference type="RefSeq" id="WP_370562904.1">
    <property type="nucleotide sequence ID" value="NZ_JBFWIB010000002.1"/>
</dbReference>
<protein>
    <submittedName>
        <fullName evidence="2">NACHT domain-containing NTPase</fullName>
    </submittedName>
</protein>
<feature type="region of interest" description="Disordered" evidence="1">
    <location>
        <begin position="734"/>
        <end position="758"/>
    </location>
</feature>
<dbReference type="InterPro" id="IPR027417">
    <property type="entry name" value="P-loop_NTPase"/>
</dbReference>
<organism evidence="2 3">
    <name type="scientific">Luteimonas salinilitoris</name>
    <dbReference type="NCBI Taxonomy" id="3237697"/>
    <lineage>
        <taxon>Bacteria</taxon>
        <taxon>Pseudomonadati</taxon>
        <taxon>Pseudomonadota</taxon>
        <taxon>Gammaproteobacteria</taxon>
        <taxon>Lysobacterales</taxon>
        <taxon>Lysobacteraceae</taxon>
        <taxon>Luteimonas</taxon>
    </lineage>
</organism>
<dbReference type="SUPFAM" id="SSF52540">
    <property type="entry name" value="P-loop containing nucleoside triphosphate hydrolases"/>
    <property type="match status" value="1"/>
</dbReference>
<accession>A0ABV4HNG9</accession>
<comment type="caution">
    <text evidence="2">The sequence shown here is derived from an EMBL/GenBank/DDBJ whole genome shotgun (WGS) entry which is preliminary data.</text>
</comment>
<gene>
    <name evidence="2" type="ORF">AB6713_03820</name>
</gene>
<sequence length="1318" mass="146969">MNDSKASPGVIERTLWHEVDGERIAVAQAELVGRVEPLVILGEAGMGKSHLLEWIASLPGYSFCTARQLINCHDPRTLKNDTGTLVIDALDEVSAHKDGDAVGLVLLQLGKLSYPRFVMSCRVADWRSTTGTEAIREQYSARPLELHLEPFTDDDATAFLSASLGAEKAASVIRHFNSRGLEGLLGNPQTLQLIARVASTNALPETRGELFDKAIELLRVEHRHSKAEKQPSRAAGLDAAGAAFAALILTGNEAVTRAAIPLASEGEIPITEITPLPGGAAIEAMLDTRLFKAYGPNRFSYWHRRIGEFLGAQWLAKQADTPRKRRRLLSLFQGHGLVPSSLRGLHAWLARDPALARAVIESDPLGVAEYGDADVLTPTQARQLFDALKRLGEKNPFFYNWGSPSVRGIFQPAILDDIGKAITSPETPFGMRLFLIKATKGTPTITSFDADLRNLVLDPKTVFAIRSAAAQALTALQNGDDGWRHVIRTLQALSDDDSVRLAIEILDAVGFHVADDAMIVDLVIANVVSEERVVGVLYPLETGLPDHRIDGVLDVLAKAAFALGKPHRRPGDMALTDFAYTLVTRRVSRGDISAEKLWSWLEPFDASSGYRGDRRRQLEELVRSNNSLRHTIQYLVILDLPGDQTIWQRTHRLSRRSPGFAPTTEDVVQLLQSLDPDNQTDERWKEVVQIIRHDKENGVEVRAAAHRFAANHPDLLEWIEELANPPTPEWEIEQGKRKRLEQTKRDREHAKHRKNYETHLDQVQSGNYGWGIQPAQAYLNLFYDIGDGLPAHERVAQWLGKDVAEAAHRGFEAFISLDPPDPSARDIAEALSEGKHYDAGYIIVACLAERIRKGLGLADLPTERVTAGLFVLRRTKVDHHAGIDGLEEAVEAEIVLRGCLEEAMRLYHEPQLQARRDHVDGLYSLMRDDKYSHLAVDLALEWLNRFEDLPADVEEELIARVIRSGRFDELREAVARREGATEAGRRRTWDAAGLLVDFDRTVERLAQAPVDPELLWHLRDLADSRSRNSSGALYGPKHIEWIVTTFRSLWPIARRPVGGWSGSRNPWDASEYLVQTLRRLGGDPSEEALRILERLKQAPFDSYTETIRSIASEQATLRVEAKYTPPPLSAIEAIARDLAPTTADDLKAVMMEELSIVQAKVRSDDAESWRGFFSDNGAPYPEERCRDHLLGLLRQGSTGIQLDPESHVAGDKEVDITCSTGNLRIPIEIKGQWHADLWHGADTQLDRLYAADWRAERRGIYLALWFGDRPEPNKRLTSPGKGKARPNTSEELLWALVDSSRAAKEGRTTIFVMDLVRD</sequence>
<evidence type="ECO:0000313" key="3">
    <source>
        <dbReference type="Proteomes" id="UP001566331"/>
    </source>
</evidence>
<proteinExistence type="predicted"/>
<name>A0ABV4HNG9_9GAMM</name>
<reference evidence="2 3" key="1">
    <citation type="submission" date="2024-07" db="EMBL/GenBank/DDBJ databases">
        <title>Luteimonas salilacus sp. nov., isolated from the shore soil of Salt Lake in Tibet of China.</title>
        <authorList>
            <person name="Zhang X."/>
            <person name="Li A."/>
        </authorList>
    </citation>
    <scope>NUCLEOTIDE SEQUENCE [LARGE SCALE GENOMIC DNA]</scope>
    <source>
        <strain evidence="2 3">B3-2-R+30</strain>
    </source>
</reference>
<dbReference type="Proteomes" id="UP001566331">
    <property type="component" value="Unassembled WGS sequence"/>
</dbReference>
<keyword evidence="3" id="KW-1185">Reference proteome</keyword>
<evidence type="ECO:0000313" key="2">
    <source>
        <dbReference type="EMBL" id="MEZ0473748.1"/>
    </source>
</evidence>
<evidence type="ECO:0000256" key="1">
    <source>
        <dbReference type="SAM" id="MobiDB-lite"/>
    </source>
</evidence>
<dbReference type="EMBL" id="JBFWIC010000003">
    <property type="protein sequence ID" value="MEZ0473748.1"/>
    <property type="molecule type" value="Genomic_DNA"/>
</dbReference>